<name>A0A0D8BBB4_9ACTN</name>
<evidence type="ECO:0000256" key="3">
    <source>
        <dbReference type="ARBA" id="ARBA00023002"/>
    </source>
</evidence>
<comment type="similarity">
    <text evidence="2">Belongs to the 3-hydroxyacyl-CoA dehydrogenase family.</text>
</comment>
<evidence type="ECO:0000313" key="8">
    <source>
        <dbReference type="Proteomes" id="UP000032545"/>
    </source>
</evidence>
<dbReference type="InterPro" id="IPR008927">
    <property type="entry name" value="6-PGluconate_DH-like_C_sf"/>
</dbReference>
<dbReference type="PATRIC" id="fig|1502723.3.peg.3852"/>
<reference evidence="7 8" key="2">
    <citation type="journal article" date="2016" name="Genome Announc.">
        <title>Permanent Draft Genome Sequences for Two Variants of Frankia sp. Strain CpI1, the First Frankia Strain Isolated from Root Nodules of Comptonia peregrina.</title>
        <authorList>
            <person name="Oshone R."/>
            <person name="Hurst S.G.IV."/>
            <person name="Abebe-Akele F."/>
            <person name="Simpson S."/>
            <person name="Morris K."/>
            <person name="Thomas W.K."/>
            <person name="Tisa L.S."/>
        </authorList>
    </citation>
    <scope>NUCLEOTIDE SEQUENCE [LARGE SCALE GENOMIC DNA]</scope>
    <source>
        <strain evidence="8">CpI1-S</strain>
    </source>
</reference>
<evidence type="ECO:0000259" key="5">
    <source>
        <dbReference type="Pfam" id="PF00725"/>
    </source>
</evidence>
<accession>A0A0D8BBB4</accession>
<organism evidence="7 8">
    <name type="scientific">Frankia torreyi</name>
    <dbReference type="NCBI Taxonomy" id="1856"/>
    <lineage>
        <taxon>Bacteria</taxon>
        <taxon>Bacillati</taxon>
        <taxon>Actinomycetota</taxon>
        <taxon>Actinomycetes</taxon>
        <taxon>Frankiales</taxon>
        <taxon>Frankiaceae</taxon>
        <taxon>Frankia</taxon>
    </lineage>
</organism>
<evidence type="ECO:0000256" key="4">
    <source>
        <dbReference type="SAM" id="MobiDB-lite"/>
    </source>
</evidence>
<evidence type="ECO:0000259" key="6">
    <source>
        <dbReference type="Pfam" id="PF02737"/>
    </source>
</evidence>
<feature type="domain" description="3-hydroxyacyl-CoA dehydrogenase NAD binding" evidence="6">
    <location>
        <begin position="359"/>
        <end position="536"/>
    </location>
</feature>
<evidence type="ECO:0000313" key="7">
    <source>
        <dbReference type="EMBL" id="KJE21568.1"/>
    </source>
</evidence>
<dbReference type="PANTHER" id="PTHR48075">
    <property type="entry name" value="3-HYDROXYACYL-COA DEHYDROGENASE FAMILY PROTEIN"/>
    <property type="match status" value="1"/>
</dbReference>
<feature type="domain" description="3-hydroxyacyl-CoA dehydrogenase C-terminal" evidence="5">
    <location>
        <begin position="225"/>
        <end position="321"/>
    </location>
</feature>
<dbReference type="EMBL" id="JYFN01000035">
    <property type="protein sequence ID" value="KJE21568.1"/>
    <property type="molecule type" value="Genomic_DNA"/>
</dbReference>
<dbReference type="FunFam" id="3.40.50.720:FF:000009">
    <property type="entry name" value="Fatty oxidation complex, alpha subunit"/>
    <property type="match status" value="2"/>
</dbReference>
<feature type="region of interest" description="Disordered" evidence="4">
    <location>
        <begin position="321"/>
        <end position="349"/>
    </location>
</feature>
<feature type="domain" description="3-hydroxyacyl-CoA dehydrogenase C-terminal" evidence="5">
    <location>
        <begin position="539"/>
        <end position="633"/>
    </location>
</feature>
<comment type="pathway">
    <text evidence="1">Lipid metabolism; butanoate metabolism.</text>
</comment>
<dbReference type="GO" id="GO:0003857">
    <property type="term" value="F:(3S)-3-hydroxyacyl-CoA dehydrogenase (NAD+) activity"/>
    <property type="evidence" value="ECO:0007669"/>
    <property type="project" value="UniProtKB-EC"/>
</dbReference>
<dbReference type="EC" id="1.1.1.35" evidence="7"/>
<proteinExistence type="inferred from homology"/>
<dbReference type="SUPFAM" id="SSF51735">
    <property type="entry name" value="NAD(P)-binding Rossmann-fold domains"/>
    <property type="match status" value="2"/>
</dbReference>
<protein>
    <submittedName>
        <fullName evidence="7">3-hydroxyacyl-CoA dehydrogenase</fullName>
        <ecNumber evidence="7">1.1.1.35</ecNumber>
    </submittedName>
</protein>
<dbReference type="SUPFAM" id="SSF48179">
    <property type="entry name" value="6-phosphogluconate dehydrogenase C-terminal domain-like"/>
    <property type="match status" value="2"/>
</dbReference>
<dbReference type="NCBIfam" id="NF005875">
    <property type="entry name" value="PRK07819.1"/>
    <property type="match status" value="2"/>
</dbReference>
<keyword evidence="8" id="KW-1185">Reference proteome</keyword>
<dbReference type="Pfam" id="PF02737">
    <property type="entry name" value="3HCDH_N"/>
    <property type="match status" value="2"/>
</dbReference>
<evidence type="ECO:0000256" key="1">
    <source>
        <dbReference type="ARBA" id="ARBA00005086"/>
    </source>
</evidence>
<dbReference type="Proteomes" id="UP000032545">
    <property type="component" value="Unassembled WGS sequence"/>
</dbReference>
<dbReference type="Gene3D" id="3.40.50.720">
    <property type="entry name" value="NAD(P)-binding Rossmann-like Domain"/>
    <property type="match status" value="2"/>
</dbReference>
<sequence>MAERARRGTHAHDRSENASRTGGDVATVSADGRPASDGGPRWRRVGVVGLGTMGAGIAEVLARAGLDVVGVERDTEALGRARGRIEHSLDRAARHGHLTDDVRGELLGRLSLGTELAAVAGCDLVIEAIDERLDAKTALFARLDEVCPPATVLATNTSSLSVTELAAGTDRSARVLGMHWFNPAPVMGLVEVVRTVVTDADALAAVVSLVGAVGKTAVVAADRAGFIVNALLFGYLNNAVRMVEARFATREDVDAAMRLGCGHPMGPLALLDLIGLDAAHAILASMYDQTRDHLHAPAPLLGQLVAAGLLGRKTGRGFYTYPETDSPDVPSEGPARADPGAVEEPGGGVGGAAMRVRSVGIVGSGTMARGIAEVLARSGHDVVLRARRPDAADAALGRVEASLAAAVAKGRLSDDDRDAALGRLRVTTDLGELGGCDVLLEAVVEDLAVKRELFTDLDKVARPGAVLATTTSSLPVVECATATRRPEDVVGMHWFNPAQVMRLVEVVPTVLTGDGATATVLALARAAGRHPVRCADRAGFIVNALLFPYLNDAVKMLQANYATIEDIDTAMTVGCGHPMGPFALADVVGLDVTLAITRSLYEQFREPGYAPAPLLEHLVRARFLGRKTGRGFLVHPRR</sequence>
<feature type="domain" description="3-hydroxyacyl-CoA dehydrogenase NAD binding" evidence="6">
    <location>
        <begin position="45"/>
        <end position="222"/>
    </location>
</feature>
<evidence type="ECO:0000256" key="2">
    <source>
        <dbReference type="ARBA" id="ARBA00009463"/>
    </source>
</evidence>
<dbReference type="GO" id="GO:0070403">
    <property type="term" value="F:NAD+ binding"/>
    <property type="evidence" value="ECO:0007669"/>
    <property type="project" value="InterPro"/>
</dbReference>
<dbReference type="Pfam" id="PF00725">
    <property type="entry name" value="3HCDH"/>
    <property type="match status" value="2"/>
</dbReference>
<keyword evidence="3 7" id="KW-0560">Oxidoreductase</keyword>
<dbReference type="GO" id="GO:0006635">
    <property type="term" value="P:fatty acid beta-oxidation"/>
    <property type="evidence" value="ECO:0007669"/>
    <property type="project" value="TreeGrafter"/>
</dbReference>
<dbReference type="PANTHER" id="PTHR48075:SF9">
    <property type="entry name" value="3-HYDROXYBUTYRYL-COA DEHYDROGENASE"/>
    <property type="match status" value="1"/>
</dbReference>
<dbReference type="InterPro" id="IPR006176">
    <property type="entry name" value="3-OHacyl-CoA_DH_NAD-bd"/>
</dbReference>
<feature type="compositionally biased region" description="Basic and acidic residues" evidence="4">
    <location>
        <begin position="1"/>
        <end position="17"/>
    </location>
</feature>
<dbReference type="AlphaFoldDB" id="A0A0D8BBB4"/>
<dbReference type="GO" id="GO:0008691">
    <property type="term" value="F:3-hydroxybutyryl-CoA dehydrogenase activity"/>
    <property type="evidence" value="ECO:0007669"/>
    <property type="project" value="TreeGrafter"/>
</dbReference>
<reference evidence="8" key="1">
    <citation type="submission" date="2015-02" db="EMBL/GenBank/DDBJ databases">
        <title>Draft Genome of Frankia sp. CpI1-S.</title>
        <authorList>
            <person name="Oshone R.T."/>
            <person name="Ngom M."/>
            <person name="Ghodhbane-Gtari F."/>
            <person name="Gtari M."/>
            <person name="Morris K."/>
            <person name="Thomas K."/>
            <person name="Sen A."/>
            <person name="Tisa L.S."/>
        </authorList>
    </citation>
    <scope>NUCLEOTIDE SEQUENCE [LARGE SCALE GENOMIC DNA]</scope>
    <source>
        <strain evidence="8">CpI1-S</strain>
    </source>
</reference>
<dbReference type="InterPro" id="IPR006108">
    <property type="entry name" value="3HC_DH_C"/>
</dbReference>
<dbReference type="Gene3D" id="1.10.1040.10">
    <property type="entry name" value="N-(1-d-carboxylethyl)-l-norvaline Dehydrogenase, domain 2"/>
    <property type="match status" value="2"/>
</dbReference>
<comment type="caution">
    <text evidence="7">The sequence shown here is derived from an EMBL/GenBank/DDBJ whole genome shotgun (WGS) entry which is preliminary data.</text>
</comment>
<gene>
    <name evidence="7" type="ORF">FF36_04142</name>
</gene>
<feature type="region of interest" description="Disordered" evidence="4">
    <location>
        <begin position="1"/>
        <end position="43"/>
    </location>
</feature>
<dbReference type="InterPro" id="IPR013328">
    <property type="entry name" value="6PGD_dom2"/>
</dbReference>
<dbReference type="InterPro" id="IPR036291">
    <property type="entry name" value="NAD(P)-bd_dom_sf"/>
</dbReference>